<reference evidence="2" key="1">
    <citation type="submission" date="2005-09" db="EMBL/GenBank/DDBJ databases">
        <authorList>
            <person name="Mural R.J."/>
            <person name="Li P.W."/>
            <person name="Adams M.D."/>
            <person name="Amanatides P.G."/>
            <person name="Baden-Tillson H."/>
            <person name="Barnstead M."/>
            <person name="Chin S.H."/>
            <person name="Dew I."/>
            <person name="Evans C.A."/>
            <person name="Ferriera S."/>
            <person name="Flanigan M."/>
            <person name="Fosler C."/>
            <person name="Glodek A."/>
            <person name="Gu Z."/>
            <person name="Holt R.A."/>
            <person name="Jennings D."/>
            <person name="Kraft C.L."/>
            <person name="Lu F."/>
            <person name="Nguyen T."/>
            <person name="Nusskern D.R."/>
            <person name="Pfannkoch C.M."/>
            <person name="Sitter C."/>
            <person name="Sutton G.G."/>
            <person name="Venter J.C."/>
            <person name="Wang Z."/>
            <person name="Woodage T."/>
            <person name="Zheng X.H."/>
            <person name="Zhong F."/>
        </authorList>
    </citation>
    <scope>NUCLEOTIDE SEQUENCE [LARGE SCALE GENOMIC DNA]</scope>
    <source>
        <strain>BN</strain>
        <strain evidence="2">Sprague-Dawley</strain>
    </source>
</reference>
<name>A6JBI6_RAT</name>
<dbReference type="Proteomes" id="UP000234681">
    <property type="component" value="Chromosome 1"/>
</dbReference>
<organism evidence="1 2">
    <name type="scientific">Rattus norvegicus</name>
    <name type="common">Rat</name>
    <dbReference type="NCBI Taxonomy" id="10116"/>
    <lineage>
        <taxon>Eukaryota</taxon>
        <taxon>Metazoa</taxon>
        <taxon>Chordata</taxon>
        <taxon>Craniata</taxon>
        <taxon>Vertebrata</taxon>
        <taxon>Euteleostomi</taxon>
        <taxon>Mammalia</taxon>
        <taxon>Eutheria</taxon>
        <taxon>Euarchontoglires</taxon>
        <taxon>Glires</taxon>
        <taxon>Rodentia</taxon>
        <taxon>Myomorpha</taxon>
        <taxon>Muroidea</taxon>
        <taxon>Muridae</taxon>
        <taxon>Murinae</taxon>
        <taxon>Rattus</taxon>
    </lineage>
</organism>
<proteinExistence type="predicted"/>
<protein>
    <submittedName>
        <fullName evidence="1">RCG24546</fullName>
    </submittedName>
</protein>
<gene>
    <name evidence="1" type="ORF">rCG_24546</name>
</gene>
<accession>A6JBI6</accession>
<dbReference type="AlphaFoldDB" id="A6JBI6"/>
<evidence type="ECO:0000313" key="1">
    <source>
        <dbReference type="EMBL" id="EDM08363.1"/>
    </source>
</evidence>
<evidence type="ECO:0000313" key="2">
    <source>
        <dbReference type="Proteomes" id="UP000234681"/>
    </source>
</evidence>
<sequence>MIYFRNQCLTKPGLCYSTVKNYVRDSSLLAP</sequence>
<dbReference type="EMBL" id="CH473980">
    <property type="protein sequence ID" value="EDM08363.1"/>
    <property type="molecule type" value="Genomic_DNA"/>
</dbReference>